<proteinExistence type="predicted"/>
<reference evidence="2" key="1">
    <citation type="submission" date="2013-10" db="EMBL/GenBank/DDBJ databases">
        <title>Genomic analysis of the causative agents of coccidiosis in chickens.</title>
        <authorList>
            <person name="Reid A.J."/>
            <person name="Blake D."/>
            <person name="Billington K."/>
            <person name="Browne H."/>
            <person name="Dunn M."/>
            <person name="Hung S."/>
            <person name="Kawahara F."/>
            <person name="Miranda-Saavedra D."/>
            <person name="Mourier T."/>
            <person name="Nagra H."/>
            <person name="Otto T.D."/>
            <person name="Rawlings N."/>
            <person name="Sanchez A."/>
            <person name="Sanders M."/>
            <person name="Subramaniam C."/>
            <person name="Tay Y."/>
            <person name="Dear P."/>
            <person name="Doerig C."/>
            <person name="Gruber A."/>
            <person name="Parkinson J."/>
            <person name="Shirley M."/>
            <person name="Wan K.L."/>
            <person name="Berriman M."/>
            <person name="Tomley F."/>
            <person name="Pain A."/>
        </authorList>
    </citation>
    <scope>NUCLEOTIDE SEQUENCE [LARGE SCALE GENOMIC DNA]</scope>
    <source>
        <strain evidence="2">Houghton</strain>
    </source>
</reference>
<keyword evidence="3" id="KW-1185">Reference proteome</keyword>
<organism evidence="2 3">
    <name type="scientific">Eimeria necatrix</name>
    <dbReference type="NCBI Taxonomy" id="51315"/>
    <lineage>
        <taxon>Eukaryota</taxon>
        <taxon>Sar</taxon>
        <taxon>Alveolata</taxon>
        <taxon>Apicomplexa</taxon>
        <taxon>Conoidasida</taxon>
        <taxon>Coccidia</taxon>
        <taxon>Eucoccidiorida</taxon>
        <taxon>Eimeriorina</taxon>
        <taxon>Eimeriidae</taxon>
        <taxon>Eimeria</taxon>
    </lineage>
</organism>
<dbReference type="RefSeq" id="XP_013440311.1">
    <property type="nucleotide sequence ID" value="XM_013584857.1"/>
</dbReference>
<sequence>MSRPSASPASVAGPGQGSCGCPQLSYPTNEDMQIARSSFLQLAAALEAAARGKSLSSSVEALRWSLRGLQDVGKLLLLLLQQQQRCRTLLSHSVWPAAAEKVSAACRSYTEEFLPQMLLLHTVETQLQEQETQQQQHTLQQQMLQLARELQLLQLSFMHKLLEQEPTAAPVCATPIAMILSMHSDVWYTSASSTTSDGDSSSSSLQLNVVMATFDLMQKCGATLLQETLAAAGRLSGRGTAAVADYIGGAAACTRGFAALSSIRSHVHEALVRLPLLLAPADTCGVPEGQQQQDQDRRAAAARCMRSCLSVLASWAEVLHSLAEDPGIAASASRGQQQPQHALLLQPEAAHAEQLLRHTAAAWEEADTQLLLKLLLQPPHTHTETPATTPVTLKDKGAHVGGAATSAAAAASAVSSTARGKALVNPLVYGEVLQTAIWICCRLPRRLSFFLQPLIQIADVLRGFHQQVVDAAAAEDNEEADFSKTTDIAVAGNKGCGIRCVATAAAVCGGSAAVHALLLLLQREGLRLLASPRCSPAAALLLIDAAGRREPARLLQREANAKFQSMWASKQRSSSGSCSSPPLEETAAEVSLPKKRRIVEASIDSSSNASNGRAAQEKEERISAAAAAESVAAASADAAAASRVLLVAETDAGAWRSHEQQVDATSLLLDLYNPQRLTAMLIQGLQRGSNSSNGRGGSSGSLAATTRACAPAVELLRAAEARLQAGDSIRSNDGPPVRASFGEVQHSLPALFELQDVQEEPMGCSTETEESSLAISFAPRLSASPEAYMELLAAQVLGGPLPECLPGSNAYADRLLFLQWRQQIFLRLAERMAEPMKDALLLRAVRAIFKNEEALQVSPQETSGSTPLFVLQAKLALSLDLLFFISSRSCSNYIKQRQLRLSQAASELGAAATTAVQPTLTLALIGKLPEALEGWYPWRFLVKGSWVTSTFTTYEKAFAECLSMAYCQELLDDTALRAAYSQLMGRFLVASPLVPPSAFAFLAWLADGEPPAAAAAAAADAAGAATAPTAASANLHEQQNQSLSVQAHGEAGIANMDDSAMQVCTVQPEYRGQQPQVQLFAAADLVAACGLSESRSAKALANDRRLVVAALSQIIRRKNAPLSRRTAFTLLMRLCHVGSVGCRRLFSRLFASVKGTYTPPADNWQQQTIKDLLLRHKVPDAAPSSTVVTQASDSEISVRAPQGAPLWQMPARLLQQSGLKVLQEPPHHQGDEAATAAAAASAASAEGASEGAVSSIELQGWGSPEYFSGRWVEEVASLVFASAGGPGSVEALLGLMRISAFPAAVASTLLREISTVADAGEAAAAAAVEAATAATARETIEPPERDTSAAAEGEEATDATAAAAALATALKAKAAAAAAAFDMRSSVFAVIAARNPFLLHLLLRVALSCSDDEALQRHEQLLLQES</sequence>
<gene>
    <name evidence="2" type="ORF">ENH_00029810</name>
</gene>
<dbReference type="GeneID" id="25473146"/>
<protein>
    <submittedName>
        <fullName evidence="2">Uncharacterized protein</fullName>
    </submittedName>
</protein>
<reference evidence="2" key="2">
    <citation type="submission" date="2013-10" db="EMBL/GenBank/DDBJ databases">
        <authorList>
            <person name="Aslett M."/>
        </authorList>
    </citation>
    <scope>NUCLEOTIDE SEQUENCE [LARGE SCALE GENOMIC DNA]</scope>
    <source>
        <strain evidence="2">Houghton</strain>
    </source>
</reference>
<dbReference type="VEuPathDB" id="ToxoDB:ENH_00029810"/>
<dbReference type="Proteomes" id="UP000030754">
    <property type="component" value="Unassembled WGS sequence"/>
</dbReference>
<dbReference type="PROSITE" id="PS51257">
    <property type="entry name" value="PROKAR_LIPOPROTEIN"/>
    <property type="match status" value="1"/>
</dbReference>
<feature type="region of interest" description="Disordered" evidence="1">
    <location>
        <begin position="566"/>
        <end position="591"/>
    </location>
</feature>
<accession>U6MKE9</accession>
<dbReference type="EMBL" id="HG722645">
    <property type="protein sequence ID" value="CDJ62949.1"/>
    <property type="molecule type" value="Genomic_DNA"/>
</dbReference>
<name>U6MKE9_9EIME</name>
<evidence type="ECO:0000313" key="3">
    <source>
        <dbReference type="Proteomes" id="UP000030754"/>
    </source>
</evidence>
<feature type="compositionally biased region" description="Low complexity" evidence="1">
    <location>
        <begin position="569"/>
        <end position="580"/>
    </location>
</feature>
<evidence type="ECO:0000256" key="1">
    <source>
        <dbReference type="SAM" id="MobiDB-lite"/>
    </source>
</evidence>
<evidence type="ECO:0000313" key="2">
    <source>
        <dbReference type="EMBL" id="CDJ62949.1"/>
    </source>
</evidence>
<dbReference type="OrthoDB" id="354423at2759"/>